<dbReference type="InParanoid" id="A0A0V0R2D2"/>
<feature type="domain" description="Protein kinase" evidence="10">
    <location>
        <begin position="224"/>
        <end position="581"/>
    </location>
</feature>
<comment type="subunit">
    <text evidence="3">May form a complex composed of at least the catalytic subunit CRK2 and a cyclin.</text>
</comment>
<keyword evidence="9" id="KW-1133">Transmembrane helix</keyword>
<dbReference type="InterPro" id="IPR050108">
    <property type="entry name" value="CDK"/>
</dbReference>
<dbReference type="Gene3D" id="3.30.200.20">
    <property type="entry name" value="Phosphorylase Kinase, domain 1"/>
    <property type="match status" value="1"/>
</dbReference>
<dbReference type="Gene3D" id="1.10.510.10">
    <property type="entry name" value="Transferase(Phosphotransferase) domain 1"/>
    <property type="match status" value="1"/>
</dbReference>
<sequence length="682" mass="80627">MSQYKLQGLLIIDIHSINRTNSVEFLLKESLLKEQIKYIFWKLQNNFETNLRQQNNEYNKSQSQNSIDLNLSTLIKQSEIIEENLNSFQIKNVEIPEQNKLKENEPIIITFDINLVWNIDINQEYFFALDQNCKNRNIVLDILPELGEITVISNIWELDRKKEKQFMKFQQEYNKYRYIKQGKLRTQKSSSSNNTEKKFQTQNQFYNQNKYDIEISEEYYYSCYVEIMFIGGGSFGRVNLYFDRIKKQLLAVKQLLDIFQDPIDIKQDQIEFERIKVALKCAPKLIDDTQIEGINRNILREIKVLKQLNLEKDERSKYINKLEGVVVPRIKSGANKQYQTILLVFQHFGGCEVYNDTLTCDIYRYLSNKNNYQRLLREFPSKESKINFLKFIFYKIMLAVGYLHEKGVLIRDLKDDNILIRRVYDPKKLRDSIYEIQLIDFGLAKNKQNIEDQSSGDQEQQINKQIFTSIQYNADKVPSRHPIYRFADPKTIQYDYQDDVYALGILFIRMHNYFQLLNNIDQESQQLISQLTGLEYDVARDYVIDMIAKRNQDASDQLKEELQFDEQNLSALRKSRKSIVMIKDIDQKIWNSLKEAEINLYGKNKKKKVSQNFNERGIYFGDSQDSDELTDSMEQKNDNGIGIFGGVILVCGTFLSIYLLYKLKNQLDKVQVNQNAVNFSKK</sequence>
<feature type="binding site" evidence="7">
    <location>
        <position position="253"/>
    </location>
    <ligand>
        <name>ATP</name>
        <dbReference type="ChEBI" id="CHEBI:30616"/>
    </ligand>
</feature>
<dbReference type="InterPro" id="IPR000719">
    <property type="entry name" value="Prot_kinase_dom"/>
</dbReference>
<accession>A0A0V0R2D2</accession>
<dbReference type="InterPro" id="IPR017441">
    <property type="entry name" value="Protein_kinase_ATP_BS"/>
</dbReference>
<protein>
    <recommendedName>
        <fullName evidence="4">Cyclin-dependent kinase 2 homolog</fullName>
    </recommendedName>
    <alternativeName>
        <fullName evidence="5">Cell division control protein 2 homolog</fullName>
    </alternativeName>
    <alternativeName>
        <fullName evidence="6">cdc2-related kinase 2</fullName>
    </alternativeName>
</protein>
<keyword evidence="8" id="KW-0175">Coiled coil</keyword>
<name>A0A0V0R2D2_PSEPJ</name>
<reference evidence="11 12" key="1">
    <citation type="journal article" date="2015" name="Sci. Rep.">
        <title>Genome of the facultative scuticociliatosis pathogen Pseudocohnilembus persalinus provides insight into its virulence through horizontal gene transfer.</title>
        <authorList>
            <person name="Xiong J."/>
            <person name="Wang G."/>
            <person name="Cheng J."/>
            <person name="Tian M."/>
            <person name="Pan X."/>
            <person name="Warren A."/>
            <person name="Jiang C."/>
            <person name="Yuan D."/>
            <person name="Miao W."/>
        </authorList>
    </citation>
    <scope>NUCLEOTIDE SEQUENCE [LARGE SCALE GENOMIC DNA]</scope>
    <source>
        <strain evidence="11">36N120E</strain>
    </source>
</reference>
<evidence type="ECO:0000256" key="1">
    <source>
        <dbReference type="ARBA" id="ARBA00022741"/>
    </source>
</evidence>
<dbReference type="InterPro" id="IPR011009">
    <property type="entry name" value="Kinase-like_dom_sf"/>
</dbReference>
<evidence type="ECO:0000256" key="7">
    <source>
        <dbReference type="PROSITE-ProRule" id="PRU10141"/>
    </source>
</evidence>
<keyword evidence="9" id="KW-0472">Membrane</keyword>
<evidence type="ECO:0000256" key="3">
    <source>
        <dbReference type="ARBA" id="ARBA00038543"/>
    </source>
</evidence>
<dbReference type="SMART" id="SM00220">
    <property type="entry name" value="S_TKc"/>
    <property type="match status" value="1"/>
</dbReference>
<feature type="transmembrane region" description="Helical" evidence="9">
    <location>
        <begin position="641"/>
        <end position="661"/>
    </location>
</feature>
<evidence type="ECO:0000313" key="11">
    <source>
        <dbReference type="EMBL" id="KRX08341.1"/>
    </source>
</evidence>
<dbReference type="PROSITE" id="PS50011">
    <property type="entry name" value="PROTEIN_KINASE_DOM"/>
    <property type="match status" value="1"/>
</dbReference>
<keyword evidence="11" id="KW-0808">Transferase</keyword>
<dbReference type="Proteomes" id="UP000054937">
    <property type="component" value="Unassembled WGS sequence"/>
</dbReference>
<dbReference type="PROSITE" id="PS00107">
    <property type="entry name" value="PROTEIN_KINASE_ATP"/>
    <property type="match status" value="1"/>
</dbReference>
<evidence type="ECO:0000259" key="10">
    <source>
        <dbReference type="PROSITE" id="PS50011"/>
    </source>
</evidence>
<keyword evidence="9" id="KW-0812">Transmembrane</keyword>
<dbReference type="GO" id="GO:0005634">
    <property type="term" value="C:nucleus"/>
    <property type="evidence" value="ECO:0007669"/>
    <property type="project" value="TreeGrafter"/>
</dbReference>
<dbReference type="GO" id="GO:0004674">
    <property type="term" value="F:protein serine/threonine kinase activity"/>
    <property type="evidence" value="ECO:0007669"/>
    <property type="project" value="TreeGrafter"/>
</dbReference>
<gene>
    <name evidence="11" type="ORF">PPERSA_03335</name>
</gene>
<keyword evidence="2 7" id="KW-0067">ATP-binding</keyword>
<dbReference type="FunCoup" id="A0A0V0R2D2">
    <property type="interactions" value="1"/>
</dbReference>
<evidence type="ECO:0000256" key="8">
    <source>
        <dbReference type="SAM" id="Coils"/>
    </source>
</evidence>
<comment type="caution">
    <text evidence="11">The sequence shown here is derived from an EMBL/GenBank/DDBJ whole genome shotgun (WGS) entry which is preliminary data.</text>
</comment>
<proteinExistence type="predicted"/>
<dbReference type="AlphaFoldDB" id="A0A0V0R2D2"/>
<evidence type="ECO:0000256" key="9">
    <source>
        <dbReference type="SAM" id="Phobius"/>
    </source>
</evidence>
<evidence type="ECO:0000256" key="4">
    <source>
        <dbReference type="ARBA" id="ARBA00039612"/>
    </source>
</evidence>
<dbReference type="GO" id="GO:0005524">
    <property type="term" value="F:ATP binding"/>
    <property type="evidence" value="ECO:0007669"/>
    <property type="project" value="UniProtKB-UniRule"/>
</dbReference>
<evidence type="ECO:0000256" key="6">
    <source>
        <dbReference type="ARBA" id="ARBA00042858"/>
    </source>
</evidence>
<dbReference type="Pfam" id="PF00069">
    <property type="entry name" value="Pkinase"/>
    <property type="match status" value="1"/>
</dbReference>
<evidence type="ECO:0000256" key="5">
    <source>
        <dbReference type="ARBA" id="ARBA00041902"/>
    </source>
</evidence>
<keyword evidence="12" id="KW-1185">Reference proteome</keyword>
<dbReference type="EMBL" id="LDAU01000065">
    <property type="protein sequence ID" value="KRX08341.1"/>
    <property type="molecule type" value="Genomic_DNA"/>
</dbReference>
<organism evidence="11 12">
    <name type="scientific">Pseudocohnilembus persalinus</name>
    <name type="common">Ciliate</name>
    <dbReference type="NCBI Taxonomy" id="266149"/>
    <lineage>
        <taxon>Eukaryota</taxon>
        <taxon>Sar</taxon>
        <taxon>Alveolata</taxon>
        <taxon>Ciliophora</taxon>
        <taxon>Intramacronucleata</taxon>
        <taxon>Oligohymenophorea</taxon>
        <taxon>Scuticociliatia</taxon>
        <taxon>Philasterida</taxon>
        <taxon>Pseudocohnilembidae</taxon>
        <taxon>Pseudocohnilembus</taxon>
    </lineage>
</organism>
<evidence type="ECO:0000256" key="2">
    <source>
        <dbReference type="ARBA" id="ARBA00022840"/>
    </source>
</evidence>
<feature type="coiled-coil region" evidence="8">
    <location>
        <begin position="548"/>
        <end position="575"/>
    </location>
</feature>
<dbReference type="SUPFAM" id="SSF56112">
    <property type="entry name" value="Protein kinase-like (PK-like)"/>
    <property type="match status" value="1"/>
</dbReference>
<keyword evidence="1 7" id="KW-0547">Nucleotide-binding</keyword>
<evidence type="ECO:0000313" key="12">
    <source>
        <dbReference type="Proteomes" id="UP000054937"/>
    </source>
</evidence>
<dbReference type="PANTHER" id="PTHR24056">
    <property type="entry name" value="CELL DIVISION PROTEIN KINASE"/>
    <property type="match status" value="1"/>
</dbReference>
<keyword evidence="11" id="KW-0418">Kinase</keyword>